<keyword evidence="8" id="KW-1185">Reference proteome</keyword>
<comment type="function">
    <text evidence="5">Part of the ABC transporter complex HmuTUV involved in hemin import. Responsible for energy coupling to the transport system.</text>
</comment>
<keyword evidence="2" id="KW-0547">Nucleotide-binding</keyword>
<evidence type="ECO:0000256" key="5">
    <source>
        <dbReference type="ARBA" id="ARBA00037066"/>
    </source>
</evidence>
<dbReference type="Pfam" id="PF00005">
    <property type="entry name" value="ABC_tran"/>
    <property type="match status" value="1"/>
</dbReference>
<dbReference type="SMART" id="SM00382">
    <property type="entry name" value="AAA"/>
    <property type="match status" value="1"/>
</dbReference>
<dbReference type="AlphaFoldDB" id="A0AA37TDA8"/>
<dbReference type="InterPro" id="IPR003593">
    <property type="entry name" value="AAA+_ATPase"/>
</dbReference>
<dbReference type="CDD" id="cd03214">
    <property type="entry name" value="ABC_Iron-Siderophores_B12_Hemin"/>
    <property type="match status" value="1"/>
</dbReference>
<gene>
    <name evidence="7" type="primary">hmuV</name>
    <name evidence="7" type="ORF">GCM10007877_32840</name>
</gene>
<protein>
    <submittedName>
        <fullName evidence="7">Hemin importer ATP-binding protein</fullName>
    </submittedName>
</protein>
<dbReference type="PROSITE" id="PS50893">
    <property type="entry name" value="ABC_TRANSPORTER_2"/>
    <property type="match status" value="1"/>
</dbReference>
<dbReference type="PANTHER" id="PTHR42794:SF1">
    <property type="entry name" value="HEMIN IMPORT ATP-BINDING PROTEIN HMUV"/>
    <property type="match status" value="1"/>
</dbReference>
<name>A0AA37TDA8_9GAMM</name>
<organism evidence="7 8">
    <name type="scientific">Marinibactrum halimedae</name>
    <dbReference type="NCBI Taxonomy" id="1444977"/>
    <lineage>
        <taxon>Bacteria</taxon>
        <taxon>Pseudomonadati</taxon>
        <taxon>Pseudomonadota</taxon>
        <taxon>Gammaproteobacteria</taxon>
        <taxon>Cellvibrionales</taxon>
        <taxon>Cellvibrionaceae</taxon>
        <taxon>Marinibactrum</taxon>
    </lineage>
</organism>
<evidence type="ECO:0000313" key="8">
    <source>
        <dbReference type="Proteomes" id="UP001156870"/>
    </source>
</evidence>
<dbReference type="GO" id="GO:0016887">
    <property type="term" value="F:ATP hydrolysis activity"/>
    <property type="evidence" value="ECO:0007669"/>
    <property type="project" value="InterPro"/>
</dbReference>
<keyword evidence="4" id="KW-1278">Translocase</keyword>
<sequence>MVVKTRYSEKRLLDKVSVTVHPNEFVAIVGPNGAGKSTLLKAMSGEFMEYTVPRRSLRRGVRGMTSAGVAALGDRVLSELPAEDRAKRIAVLPQASTLPFDYTVEEVVRLGLFPWRLSVKDANEVVRQALISADLLGFEQRHYLSLSGGERQRTHFARVLVQVMPPALVNPAFSVGSQYLLLDEPTSALDLSHQHALMQAASQHARHVGVVVVMHDLNLALQYASRCILVNRGQVVEQGTPTDIFTPDCIADVFGVKAHRVSGKAGQPQLLFEPLMMDRNRKR</sequence>
<dbReference type="PANTHER" id="PTHR42794">
    <property type="entry name" value="HEMIN IMPORT ATP-BINDING PROTEIN HMUV"/>
    <property type="match status" value="1"/>
</dbReference>
<keyword evidence="1" id="KW-0813">Transport</keyword>
<dbReference type="SUPFAM" id="SSF52540">
    <property type="entry name" value="P-loop containing nucleoside triphosphate hydrolases"/>
    <property type="match status" value="1"/>
</dbReference>
<evidence type="ECO:0000256" key="1">
    <source>
        <dbReference type="ARBA" id="ARBA00022448"/>
    </source>
</evidence>
<dbReference type="Proteomes" id="UP001156870">
    <property type="component" value="Unassembled WGS sequence"/>
</dbReference>
<dbReference type="InterPro" id="IPR003439">
    <property type="entry name" value="ABC_transporter-like_ATP-bd"/>
</dbReference>
<keyword evidence="3 7" id="KW-0067">ATP-binding</keyword>
<dbReference type="GO" id="GO:0005524">
    <property type="term" value="F:ATP binding"/>
    <property type="evidence" value="ECO:0007669"/>
    <property type="project" value="UniProtKB-KW"/>
</dbReference>
<evidence type="ECO:0000256" key="3">
    <source>
        <dbReference type="ARBA" id="ARBA00022840"/>
    </source>
</evidence>
<evidence type="ECO:0000259" key="6">
    <source>
        <dbReference type="PROSITE" id="PS50893"/>
    </source>
</evidence>
<reference evidence="7 8" key="1">
    <citation type="journal article" date="2014" name="Int. J. Syst. Evol. Microbiol.">
        <title>Complete genome sequence of Corynebacterium casei LMG S-19264T (=DSM 44701T), isolated from a smear-ripened cheese.</title>
        <authorList>
            <consortium name="US DOE Joint Genome Institute (JGI-PGF)"/>
            <person name="Walter F."/>
            <person name="Albersmeier A."/>
            <person name="Kalinowski J."/>
            <person name="Ruckert C."/>
        </authorList>
    </citation>
    <scope>NUCLEOTIDE SEQUENCE [LARGE SCALE GENOMIC DNA]</scope>
    <source>
        <strain evidence="7 8">NBRC 110095</strain>
    </source>
</reference>
<dbReference type="EMBL" id="BSPD01000080">
    <property type="protein sequence ID" value="GLS27565.1"/>
    <property type="molecule type" value="Genomic_DNA"/>
</dbReference>
<evidence type="ECO:0000313" key="7">
    <source>
        <dbReference type="EMBL" id="GLS27565.1"/>
    </source>
</evidence>
<feature type="domain" description="ABC transporter" evidence="6">
    <location>
        <begin position="3"/>
        <end position="257"/>
    </location>
</feature>
<proteinExistence type="predicted"/>
<dbReference type="Gene3D" id="3.40.50.300">
    <property type="entry name" value="P-loop containing nucleotide triphosphate hydrolases"/>
    <property type="match status" value="1"/>
</dbReference>
<evidence type="ECO:0000256" key="2">
    <source>
        <dbReference type="ARBA" id="ARBA00022741"/>
    </source>
</evidence>
<comment type="caution">
    <text evidence="7">The sequence shown here is derived from an EMBL/GenBank/DDBJ whole genome shotgun (WGS) entry which is preliminary data.</text>
</comment>
<accession>A0AA37TDA8</accession>
<dbReference type="InterPro" id="IPR027417">
    <property type="entry name" value="P-loop_NTPase"/>
</dbReference>
<evidence type="ECO:0000256" key="4">
    <source>
        <dbReference type="ARBA" id="ARBA00022967"/>
    </source>
</evidence>